<keyword evidence="3" id="KW-0411">Iron-sulfur</keyword>
<dbReference type="Pfam" id="PF12724">
    <property type="entry name" value="Flavodoxin_5"/>
    <property type="match status" value="1"/>
</dbReference>
<accession>A0ABS6EYR3</accession>
<dbReference type="PROSITE" id="PS00198">
    <property type="entry name" value="4FE4S_FER_1"/>
    <property type="match status" value="1"/>
</dbReference>
<dbReference type="InterPro" id="IPR047964">
    <property type="entry name" value="EFR1-like"/>
</dbReference>
<dbReference type="Proteomes" id="UP000736583">
    <property type="component" value="Unassembled WGS sequence"/>
</dbReference>
<keyword evidence="1" id="KW-0479">Metal-binding</keyword>
<keyword evidence="6" id="KW-1185">Reference proteome</keyword>
<dbReference type="InterPro" id="IPR017896">
    <property type="entry name" value="4Fe4S_Fe-S-bd"/>
</dbReference>
<reference evidence="5 6" key="1">
    <citation type="submission" date="2021-06" db="EMBL/GenBank/DDBJ databases">
        <authorList>
            <person name="Sun Q."/>
            <person name="Li D."/>
        </authorList>
    </citation>
    <scope>NUCLEOTIDE SEQUENCE [LARGE SCALE GENOMIC DNA]</scope>
    <source>
        <strain evidence="5 6">MSJ-4</strain>
    </source>
</reference>
<dbReference type="RefSeq" id="WP_216455969.1">
    <property type="nucleotide sequence ID" value="NZ_JAHLQL010000001.1"/>
</dbReference>
<evidence type="ECO:0000256" key="3">
    <source>
        <dbReference type="ARBA" id="ARBA00023014"/>
    </source>
</evidence>
<proteinExistence type="predicted"/>
<comment type="caution">
    <text evidence="5">The sequence shown here is derived from an EMBL/GenBank/DDBJ whole genome shotgun (WGS) entry which is preliminary data.</text>
</comment>
<dbReference type="EMBL" id="JAHLQL010000001">
    <property type="protein sequence ID" value="MBU5590885.1"/>
    <property type="molecule type" value="Genomic_DNA"/>
</dbReference>
<evidence type="ECO:0000259" key="4">
    <source>
        <dbReference type="PROSITE" id="PS51379"/>
    </source>
</evidence>
<name>A0ABS6EYR3_9CLOT</name>
<gene>
    <name evidence="5" type="ORF">KQI89_03835</name>
</gene>
<keyword evidence="2" id="KW-0408">Iron</keyword>
<evidence type="ECO:0000256" key="1">
    <source>
        <dbReference type="ARBA" id="ARBA00022723"/>
    </source>
</evidence>
<dbReference type="NCBIfam" id="NF038196">
    <property type="entry name" value="ferrodoxin_EFR1"/>
    <property type="match status" value="1"/>
</dbReference>
<feature type="domain" description="4Fe-4S ferredoxin-type" evidence="4">
    <location>
        <begin position="181"/>
        <end position="210"/>
    </location>
</feature>
<evidence type="ECO:0000256" key="2">
    <source>
        <dbReference type="ARBA" id="ARBA00023004"/>
    </source>
</evidence>
<protein>
    <submittedName>
        <fullName evidence="5">EFR1 family ferrodoxin</fullName>
    </submittedName>
</protein>
<dbReference type="InterPro" id="IPR017900">
    <property type="entry name" value="4Fe4S_Fe_S_CS"/>
</dbReference>
<organism evidence="5 6">
    <name type="scientific">Clostridium simiarum</name>
    <dbReference type="NCBI Taxonomy" id="2841506"/>
    <lineage>
        <taxon>Bacteria</taxon>
        <taxon>Bacillati</taxon>
        <taxon>Bacillota</taxon>
        <taxon>Clostridia</taxon>
        <taxon>Eubacteriales</taxon>
        <taxon>Clostridiaceae</taxon>
        <taxon>Clostridium</taxon>
    </lineage>
</organism>
<sequence length="261" mass="29643">MKSIIYYFSGTGNSLKIAKDLKKNIEDTEIIPIIKALNEKDFSCEAERVGFVFPIYCANIPPIVKEFVGKINLDKAKYIFTVANCGGIDGNTLFNMNSILKDKNYKLNSAFTITMPDNSIIYKNSEEDRKKFLDKENKSTKEIASIILENKNVGIKGKYKSYMNGLSKVMAWAMKSIYRVDRKGCVEEKCIKCGICDMVCPTNNITLSDNFPKWGKNCTQCFACIHWCPKSAVKFGRVQIKNNNNYHNPDVVIQDIISQKM</sequence>
<dbReference type="PROSITE" id="PS51379">
    <property type="entry name" value="4FE4S_FER_2"/>
    <property type="match status" value="1"/>
</dbReference>
<evidence type="ECO:0000313" key="6">
    <source>
        <dbReference type="Proteomes" id="UP000736583"/>
    </source>
</evidence>
<evidence type="ECO:0000313" key="5">
    <source>
        <dbReference type="EMBL" id="MBU5590885.1"/>
    </source>
</evidence>
<dbReference type="Pfam" id="PF00037">
    <property type="entry name" value="Fer4"/>
    <property type="match status" value="1"/>
</dbReference>
<dbReference type="InterPro" id="IPR026816">
    <property type="entry name" value="Flavodoxin_dom"/>
</dbReference>